<evidence type="ECO:0008006" key="4">
    <source>
        <dbReference type="Google" id="ProtNLM"/>
    </source>
</evidence>
<protein>
    <recommendedName>
        <fullName evidence="4">MORN repeat variant</fullName>
    </recommendedName>
</protein>
<feature type="chain" id="PRO_5037460397" description="MORN repeat variant" evidence="1">
    <location>
        <begin position="19"/>
        <end position="183"/>
    </location>
</feature>
<accession>A0A940X9P6</accession>
<proteinExistence type="predicted"/>
<evidence type="ECO:0000313" key="3">
    <source>
        <dbReference type="Proteomes" id="UP000675047"/>
    </source>
</evidence>
<keyword evidence="1" id="KW-0732">Signal</keyword>
<dbReference type="AlphaFoldDB" id="A0A940X9P6"/>
<dbReference type="EMBL" id="JAGFBV010000021">
    <property type="protein sequence ID" value="MBP4139036.1"/>
    <property type="molecule type" value="Genomic_DNA"/>
</dbReference>
<gene>
    <name evidence="2" type="ORF">J3495_13205</name>
</gene>
<evidence type="ECO:0000313" key="2">
    <source>
        <dbReference type="EMBL" id="MBP4139036.1"/>
    </source>
</evidence>
<reference evidence="2 3" key="1">
    <citation type="submission" date="2021-03" db="EMBL/GenBank/DDBJ databases">
        <title>Flavobacterium Flabelliformis Sp. Nov. And Flavobacterium Geliluteum Sp. Nov., Two Novel Multidrug Resistant Psychrophilic Species Isolated From Antarctica.</title>
        <authorList>
            <person name="Kralova S."/>
            <person name="Busse H.J."/>
            <person name="Bezdicek M."/>
            <person name="Nykrynova M."/>
            <person name="Kroupova E."/>
            <person name="Krsek D."/>
            <person name="Sedlacek I."/>
        </authorList>
    </citation>
    <scope>NUCLEOTIDE SEQUENCE [LARGE SCALE GENOMIC DNA]</scope>
    <source>
        <strain evidence="2 3">P7388</strain>
    </source>
</reference>
<feature type="signal peptide" evidence="1">
    <location>
        <begin position="1"/>
        <end position="18"/>
    </location>
</feature>
<keyword evidence="3" id="KW-1185">Reference proteome</keyword>
<dbReference type="RefSeq" id="WP_210667017.1">
    <property type="nucleotide sequence ID" value="NZ_JAGFBV010000021.1"/>
</dbReference>
<evidence type="ECO:0000256" key="1">
    <source>
        <dbReference type="SAM" id="SignalP"/>
    </source>
</evidence>
<dbReference type="Proteomes" id="UP000675047">
    <property type="component" value="Unassembled WGS sequence"/>
</dbReference>
<organism evidence="2 3">
    <name type="scientific">Flavobacterium geliluteum</name>
    <dbReference type="NCBI Taxonomy" id="2816120"/>
    <lineage>
        <taxon>Bacteria</taxon>
        <taxon>Pseudomonadati</taxon>
        <taxon>Bacteroidota</taxon>
        <taxon>Flavobacteriia</taxon>
        <taxon>Flavobacteriales</taxon>
        <taxon>Flavobacteriaceae</taxon>
        <taxon>Flavobacterium</taxon>
    </lineage>
</organism>
<sequence>MKKLVLFFLMIAACPAFSQISEGQKFCEETKEGPYFPVSLINFNKKVFWYTDFYKETKEEVKIINGITYTQLKQEWNNGKSNLLYYREENGVVLQYDEDMKKETVRYDNSFPEGHIWKAANGKDHFKILSYKGELRTPYCEYKNLLVIEAHVSYGHFNFYYLKGHGYIGATKDGKIVSCISPE</sequence>
<name>A0A940X9P6_9FLAO</name>
<comment type="caution">
    <text evidence="2">The sequence shown here is derived from an EMBL/GenBank/DDBJ whole genome shotgun (WGS) entry which is preliminary data.</text>
</comment>